<keyword evidence="1" id="KW-0812">Transmembrane</keyword>
<keyword evidence="1" id="KW-1133">Transmembrane helix</keyword>
<dbReference type="EMBL" id="AP011532">
    <property type="protein sequence ID" value="BAI62598.1"/>
    <property type="molecule type" value="Genomic_DNA"/>
</dbReference>
<dbReference type="RefSeq" id="WP_012901272.1">
    <property type="nucleotide sequence ID" value="NC_013665.1"/>
</dbReference>
<dbReference type="Proteomes" id="UP000001882">
    <property type="component" value="Chromosome"/>
</dbReference>
<feature type="transmembrane region" description="Helical" evidence="1">
    <location>
        <begin position="69"/>
        <end position="90"/>
    </location>
</feature>
<reference evidence="3" key="3">
    <citation type="journal article" date="2011" name="PLoS ONE">
        <title>Genome sequence of a mesophilic hydrogenotrophic methanogen Methanocella paludicola, the first cultivated representative of the order Methanocellales.</title>
        <authorList>
            <person name="Sakai S."/>
            <person name="Takaki Y."/>
            <person name="Shimamura S."/>
            <person name="Sekine M."/>
            <person name="Tajima T."/>
            <person name="Kosugi H."/>
            <person name="Ichikawa N."/>
            <person name="Tasumi E."/>
            <person name="Hiraki A.T."/>
            <person name="Shimizu A."/>
            <person name="Kato Y."/>
            <person name="Nishiko R."/>
            <person name="Mori K."/>
            <person name="Fujita N."/>
            <person name="Imachi H."/>
            <person name="Takai K."/>
        </authorList>
    </citation>
    <scope>NUCLEOTIDE SEQUENCE [LARGE SCALE GENOMIC DNA]</scope>
    <source>
        <strain evidence="3">DSM 17711 / JCM 13418 / NBRC 101707 / SANAE</strain>
    </source>
</reference>
<sequence>MNAFLDMLNWILLFITLSGMALMLRELSRRLGDALRTKKFYFLYDAGVAVLAVAVAIMLLSYPEGSLSLLARLIFFGGAALIAGTTARYWGWIIPEIFMRGK</sequence>
<dbReference type="eggNOG" id="arCOG13256">
    <property type="taxonomic scope" value="Archaea"/>
</dbReference>
<evidence type="ECO:0000256" key="1">
    <source>
        <dbReference type="SAM" id="Phobius"/>
    </source>
</evidence>
<dbReference type="AlphaFoldDB" id="D1Z1M6"/>
<dbReference type="STRING" id="304371.MCP_2526"/>
<gene>
    <name evidence="2" type="ordered locus">MCP_2526</name>
</gene>
<dbReference type="GeneID" id="8682278"/>
<dbReference type="InParanoid" id="D1Z1M6"/>
<name>D1Z1M6_METPS</name>
<keyword evidence="1" id="KW-0472">Membrane</keyword>
<feature type="transmembrane region" description="Helical" evidence="1">
    <location>
        <begin position="7"/>
        <end position="28"/>
    </location>
</feature>
<organism evidence="2 3">
    <name type="scientific">Methanocella paludicola (strain DSM 17711 / JCM 13418 / NBRC 101707 / SANAE)</name>
    <dbReference type="NCBI Taxonomy" id="304371"/>
    <lineage>
        <taxon>Archaea</taxon>
        <taxon>Methanobacteriati</taxon>
        <taxon>Methanobacteriota</taxon>
        <taxon>Stenosarchaea group</taxon>
        <taxon>Methanomicrobia</taxon>
        <taxon>Methanocellales</taxon>
        <taxon>Methanocellaceae</taxon>
        <taxon>Methanocella</taxon>
    </lineage>
</organism>
<proteinExistence type="predicted"/>
<reference evidence="2 3" key="2">
    <citation type="journal article" date="2008" name="Int. J. Syst. Evol. Microbiol.">
        <title>Methanocella paludicola gen. nov., sp. nov., a methane-producing archaeon, the first isolate of the lineage 'Rice Cluster I', and proposal of the new archaeal order Methanocellales ord. nov.</title>
        <authorList>
            <person name="Sakai S."/>
            <person name="Imachi H."/>
            <person name="Hanada S."/>
            <person name="Ohashi A."/>
            <person name="Harada H."/>
            <person name="Kamagata Y."/>
        </authorList>
    </citation>
    <scope>NUCLEOTIDE SEQUENCE [LARGE SCALE GENOMIC DNA]</scope>
    <source>
        <strain evidence="3">DSM 17711 / JCM 13418 / NBRC 101707 / SANAE</strain>
    </source>
</reference>
<evidence type="ECO:0000313" key="2">
    <source>
        <dbReference type="EMBL" id="BAI62598.1"/>
    </source>
</evidence>
<dbReference type="KEGG" id="mpd:MCP_2526"/>
<accession>D1Z1M6</accession>
<protein>
    <submittedName>
        <fullName evidence="2">Uncharacterized protein</fullName>
    </submittedName>
</protein>
<evidence type="ECO:0000313" key="3">
    <source>
        <dbReference type="Proteomes" id="UP000001882"/>
    </source>
</evidence>
<reference evidence="2 3" key="1">
    <citation type="journal article" date="2007" name="Appl. Environ. Microbiol.">
        <title>Isolation of key methanogens for global methane emission from rice paddy fields: a novel isolate affiliated with the clone cluster rice cluster I.</title>
        <authorList>
            <person name="Sakai S."/>
            <person name="Imachi H."/>
            <person name="Sekiguchi Y."/>
            <person name="Ohashi A."/>
            <person name="Harada H."/>
            <person name="Kamagata Y."/>
        </authorList>
    </citation>
    <scope>NUCLEOTIDE SEQUENCE [LARGE SCALE GENOMIC DNA]</scope>
    <source>
        <strain evidence="3">DSM 17711 / JCM 13418 / NBRC 101707 / SANAE</strain>
    </source>
</reference>
<feature type="transmembrane region" description="Helical" evidence="1">
    <location>
        <begin position="40"/>
        <end position="63"/>
    </location>
</feature>
<keyword evidence="3" id="KW-1185">Reference proteome</keyword>